<accession>A0A0U4VLA9</accession>
<sequence length="171" mass="19130">MHPALPAGSPTVALDQLYRDHHGWLSGWLRGRLGNAPDAADIAQDTYLRILTSGRLPGREDSRRYLVQVAKGLVIDLWRRQEVERAYREAIAHLPEAQVPSPETHWLIVDALLRIDAMLDGLPAPVREAFLLAQFQRLTLAEIAVRLDLAVITVRRHIQRALVACLVASEA</sequence>
<dbReference type="SUPFAM" id="SSF88659">
    <property type="entry name" value="Sigma3 and sigma4 domains of RNA polymerase sigma factors"/>
    <property type="match status" value="1"/>
</dbReference>
<dbReference type="InterPro" id="IPR013324">
    <property type="entry name" value="RNA_pol_sigma_r3/r4-like"/>
</dbReference>
<dbReference type="Proteomes" id="UP000064137">
    <property type="component" value="Chromosome"/>
</dbReference>
<dbReference type="InterPro" id="IPR014284">
    <property type="entry name" value="RNA_pol_sigma-70_dom"/>
</dbReference>
<dbReference type="GO" id="GO:0006352">
    <property type="term" value="P:DNA-templated transcription initiation"/>
    <property type="evidence" value="ECO:0007669"/>
    <property type="project" value="InterPro"/>
</dbReference>
<evidence type="ECO:0000259" key="6">
    <source>
        <dbReference type="Pfam" id="PF08281"/>
    </source>
</evidence>
<dbReference type="PANTHER" id="PTHR43133">
    <property type="entry name" value="RNA POLYMERASE ECF-TYPE SIGMA FACTO"/>
    <property type="match status" value="1"/>
</dbReference>
<dbReference type="KEGG" id="por:APT59_06460"/>
<dbReference type="SUPFAM" id="SSF88946">
    <property type="entry name" value="Sigma2 domain of RNA polymerase sigma factors"/>
    <property type="match status" value="1"/>
</dbReference>
<dbReference type="EMBL" id="CP013987">
    <property type="protein sequence ID" value="ALZ83867.1"/>
    <property type="molecule type" value="Genomic_DNA"/>
</dbReference>
<dbReference type="InterPro" id="IPR036388">
    <property type="entry name" value="WH-like_DNA-bd_sf"/>
</dbReference>
<dbReference type="InterPro" id="IPR013249">
    <property type="entry name" value="RNA_pol_sigma70_r4_t2"/>
</dbReference>
<proteinExistence type="inferred from homology"/>
<evidence type="ECO:0000256" key="2">
    <source>
        <dbReference type="ARBA" id="ARBA00023015"/>
    </source>
</evidence>
<evidence type="ECO:0000256" key="4">
    <source>
        <dbReference type="ARBA" id="ARBA00023163"/>
    </source>
</evidence>
<dbReference type="NCBIfam" id="TIGR02937">
    <property type="entry name" value="sigma70-ECF"/>
    <property type="match status" value="1"/>
</dbReference>
<organism evidence="7 8">
    <name type="scientific">Pseudomonas oryzihabitans</name>
    <dbReference type="NCBI Taxonomy" id="47885"/>
    <lineage>
        <taxon>Bacteria</taxon>
        <taxon>Pseudomonadati</taxon>
        <taxon>Pseudomonadota</taxon>
        <taxon>Gammaproteobacteria</taxon>
        <taxon>Pseudomonadales</taxon>
        <taxon>Pseudomonadaceae</taxon>
        <taxon>Pseudomonas</taxon>
    </lineage>
</organism>
<feature type="domain" description="RNA polymerase sigma-70 region 2" evidence="5">
    <location>
        <begin position="17"/>
        <end position="81"/>
    </location>
</feature>
<name>A0A0U4VLA9_9PSED</name>
<evidence type="ECO:0000313" key="8">
    <source>
        <dbReference type="Proteomes" id="UP000064137"/>
    </source>
</evidence>
<keyword evidence="2" id="KW-0805">Transcription regulation</keyword>
<dbReference type="GO" id="GO:0003677">
    <property type="term" value="F:DNA binding"/>
    <property type="evidence" value="ECO:0007669"/>
    <property type="project" value="InterPro"/>
</dbReference>
<evidence type="ECO:0000256" key="3">
    <source>
        <dbReference type="ARBA" id="ARBA00023082"/>
    </source>
</evidence>
<dbReference type="OrthoDB" id="9797134at2"/>
<evidence type="ECO:0000313" key="7">
    <source>
        <dbReference type="EMBL" id="ALZ83867.1"/>
    </source>
</evidence>
<dbReference type="GO" id="GO:0016987">
    <property type="term" value="F:sigma factor activity"/>
    <property type="evidence" value="ECO:0007669"/>
    <property type="project" value="UniProtKB-KW"/>
</dbReference>
<dbReference type="Gene3D" id="1.10.1740.10">
    <property type="match status" value="1"/>
</dbReference>
<dbReference type="InterPro" id="IPR013325">
    <property type="entry name" value="RNA_pol_sigma_r2"/>
</dbReference>
<dbReference type="RefSeq" id="WP_059314103.1">
    <property type="nucleotide sequence ID" value="NZ_CP013987.1"/>
</dbReference>
<evidence type="ECO:0000259" key="5">
    <source>
        <dbReference type="Pfam" id="PF04542"/>
    </source>
</evidence>
<dbReference type="InterPro" id="IPR039425">
    <property type="entry name" value="RNA_pol_sigma-70-like"/>
</dbReference>
<dbReference type="Pfam" id="PF08281">
    <property type="entry name" value="Sigma70_r4_2"/>
    <property type="match status" value="1"/>
</dbReference>
<dbReference type="Pfam" id="PF04542">
    <property type="entry name" value="Sigma70_r2"/>
    <property type="match status" value="1"/>
</dbReference>
<keyword evidence="3" id="KW-0731">Sigma factor</keyword>
<gene>
    <name evidence="7" type="ORF">APT59_06460</name>
</gene>
<dbReference type="AlphaFoldDB" id="A0A0U4VLA9"/>
<dbReference type="Gene3D" id="1.10.10.10">
    <property type="entry name" value="Winged helix-like DNA-binding domain superfamily/Winged helix DNA-binding domain"/>
    <property type="match status" value="1"/>
</dbReference>
<dbReference type="PANTHER" id="PTHR43133:SF63">
    <property type="entry name" value="RNA POLYMERASE SIGMA FACTOR FECI-RELATED"/>
    <property type="match status" value="1"/>
</dbReference>
<keyword evidence="4" id="KW-0804">Transcription</keyword>
<evidence type="ECO:0000256" key="1">
    <source>
        <dbReference type="ARBA" id="ARBA00010641"/>
    </source>
</evidence>
<reference evidence="7 8" key="1">
    <citation type="submission" date="2016-01" db="EMBL/GenBank/DDBJ databases">
        <title>Annotation of Pseudomonas oryzihabitans USDA-ARS-USMARC-56511.</title>
        <authorList>
            <person name="Harhay G.P."/>
            <person name="Harhay D.M."/>
            <person name="Smith T.P.L."/>
            <person name="Bono J.L."/>
            <person name="Heaton M.P."/>
            <person name="Clawson M.L."/>
            <person name="Chitko-Mckown C.G."/>
            <person name="Capik S.F."/>
            <person name="DeDonder K.D."/>
            <person name="Apley M.D."/>
            <person name="Lubbers B.V."/>
            <person name="White B.J."/>
            <person name="Larson R.L."/>
        </authorList>
    </citation>
    <scope>NUCLEOTIDE SEQUENCE [LARGE SCALE GENOMIC DNA]</scope>
    <source>
        <strain evidence="7 8">USDA-ARS-USMARC-56511</strain>
    </source>
</reference>
<feature type="domain" description="RNA polymerase sigma factor 70 region 4 type 2" evidence="6">
    <location>
        <begin position="113"/>
        <end position="165"/>
    </location>
</feature>
<protein>
    <submittedName>
        <fullName evidence="7">RNA polymerase subunit sigma</fullName>
    </submittedName>
</protein>
<comment type="similarity">
    <text evidence="1">Belongs to the sigma-70 factor family. ECF subfamily.</text>
</comment>
<dbReference type="InterPro" id="IPR007627">
    <property type="entry name" value="RNA_pol_sigma70_r2"/>
</dbReference>